<protein>
    <submittedName>
        <fullName evidence="1">Uncharacterized protein</fullName>
    </submittedName>
</protein>
<dbReference type="KEGG" id="gog:C1280_26960"/>
<evidence type="ECO:0000313" key="2">
    <source>
        <dbReference type="Proteomes" id="UP000245802"/>
    </source>
</evidence>
<gene>
    <name evidence="1" type="ORF">C1280_26960</name>
</gene>
<dbReference type="AlphaFoldDB" id="A0A2Z3HBE1"/>
<evidence type="ECO:0000313" key="1">
    <source>
        <dbReference type="EMBL" id="AWM40285.1"/>
    </source>
</evidence>
<organism evidence="1 2">
    <name type="scientific">Gemmata obscuriglobus</name>
    <dbReference type="NCBI Taxonomy" id="114"/>
    <lineage>
        <taxon>Bacteria</taxon>
        <taxon>Pseudomonadati</taxon>
        <taxon>Planctomycetota</taxon>
        <taxon>Planctomycetia</taxon>
        <taxon>Gemmatales</taxon>
        <taxon>Gemmataceae</taxon>
        <taxon>Gemmata</taxon>
    </lineage>
</organism>
<dbReference type="RefSeq" id="WP_010034385.1">
    <property type="nucleotide sequence ID" value="NZ_CP025958.1"/>
</dbReference>
<reference evidence="1 2" key="1">
    <citation type="submission" date="2018-01" db="EMBL/GenBank/DDBJ databases">
        <title>G. obscuriglobus.</title>
        <authorList>
            <person name="Franke J."/>
            <person name="Blomberg W."/>
            <person name="Selmecki A."/>
        </authorList>
    </citation>
    <scope>NUCLEOTIDE SEQUENCE [LARGE SCALE GENOMIC DNA]</scope>
    <source>
        <strain evidence="1 2">DSM 5831</strain>
    </source>
</reference>
<dbReference type="Proteomes" id="UP000245802">
    <property type="component" value="Chromosome"/>
</dbReference>
<accession>A0A2Z3HBE1</accession>
<sequence>MPAELVEVQVWVLVGEAGDYEVAKAADELQAAAGEATRLVKLVVKVPKPKAVELVATIADEPAGGELKGV</sequence>
<keyword evidence="2" id="KW-1185">Reference proteome</keyword>
<dbReference type="EMBL" id="CP025958">
    <property type="protein sequence ID" value="AWM40285.1"/>
    <property type="molecule type" value="Genomic_DNA"/>
</dbReference>
<name>A0A2Z3HBE1_9BACT</name>
<proteinExistence type="predicted"/>